<gene>
    <name evidence="1" type="ORF">EVAR_10162_1</name>
</gene>
<comment type="caution">
    <text evidence="1">The sequence shown here is derived from an EMBL/GenBank/DDBJ whole genome shotgun (WGS) entry which is preliminary data.</text>
</comment>
<keyword evidence="2" id="KW-1185">Reference proteome</keyword>
<evidence type="ECO:0000313" key="2">
    <source>
        <dbReference type="Proteomes" id="UP000299102"/>
    </source>
</evidence>
<dbReference type="EMBL" id="BGZK01000052">
    <property type="protein sequence ID" value="GBP12480.1"/>
    <property type="molecule type" value="Genomic_DNA"/>
</dbReference>
<proteinExistence type="predicted"/>
<accession>A0A4C1TFY1</accession>
<name>A0A4C1TFY1_EUMVA</name>
<sequence length="95" mass="10977">MRIILATRQRPFYVHRRPRSGQHRNKIPNKTVVGVGLIEKWRHIVARSRDKRAYTRCARAADGYGSLDTNINSHVPYTERLCFGVAFLASFEAYS</sequence>
<dbReference type="Proteomes" id="UP000299102">
    <property type="component" value="Unassembled WGS sequence"/>
</dbReference>
<dbReference type="AlphaFoldDB" id="A0A4C1TFY1"/>
<protein>
    <submittedName>
        <fullName evidence="1">Uncharacterized protein</fullName>
    </submittedName>
</protein>
<reference evidence="1 2" key="1">
    <citation type="journal article" date="2019" name="Commun. Biol.">
        <title>The bagworm genome reveals a unique fibroin gene that provides high tensile strength.</title>
        <authorList>
            <person name="Kono N."/>
            <person name="Nakamura H."/>
            <person name="Ohtoshi R."/>
            <person name="Tomita M."/>
            <person name="Numata K."/>
            <person name="Arakawa K."/>
        </authorList>
    </citation>
    <scope>NUCLEOTIDE SEQUENCE [LARGE SCALE GENOMIC DNA]</scope>
</reference>
<organism evidence="1 2">
    <name type="scientific">Eumeta variegata</name>
    <name type="common">Bagworm moth</name>
    <name type="synonym">Eumeta japonica</name>
    <dbReference type="NCBI Taxonomy" id="151549"/>
    <lineage>
        <taxon>Eukaryota</taxon>
        <taxon>Metazoa</taxon>
        <taxon>Ecdysozoa</taxon>
        <taxon>Arthropoda</taxon>
        <taxon>Hexapoda</taxon>
        <taxon>Insecta</taxon>
        <taxon>Pterygota</taxon>
        <taxon>Neoptera</taxon>
        <taxon>Endopterygota</taxon>
        <taxon>Lepidoptera</taxon>
        <taxon>Glossata</taxon>
        <taxon>Ditrysia</taxon>
        <taxon>Tineoidea</taxon>
        <taxon>Psychidae</taxon>
        <taxon>Oiketicinae</taxon>
        <taxon>Eumeta</taxon>
    </lineage>
</organism>
<evidence type="ECO:0000313" key="1">
    <source>
        <dbReference type="EMBL" id="GBP12480.1"/>
    </source>
</evidence>